<dbReference type="SUPFAM" id="SSF50814">
    <property type="entry name" value="Lipocalins"/>
    <property type="match status" value="1"/>
</dbReference>
<gene>
    <name evidence="1" type="ORF">IV73_GL000518</name>
</gene>
<protein>
    <recommendedName>
        <fullName evidence="3">DUF1934 domain-containing protein</fullName>
    </recommendedName>
</protein>
<name>A0A0R2JLS9_9LACO</name>
<dbReference type="Pfam" id="PF09148">
    <property type="entry name" value="DUF1934"/>
    <property type="match status" value="1"/>
</dbReference>
<accession>A0A0R2JLS9</accession>
<keyword evidence="2" id="KW-1185">Reference proteome</keyword>
<organism evidence="1 2">
    <name type="scientific">Weissella kandleri</name>
    <dbReference type="NCBI Taxonomy" id="1616"/>
    <lineage>
        <taxon>Bacteria</taxon>
        <taxon>Bacillati</taxon>
        <taxon>Bacillota</taxon>
        <taxon>Bacilli</taxon>
        <taxon>Lactobacillales</taxon>
        <taxon>Lactobacillaceae</taxon>
        <taxon>Weissella</taxon>
    </lineage>
</organism>
<sequence length="141" mass="16385">MESRLIKVQLKTTIQQADDIETFTFNETGTLIQKNGHLYLRFNESVPVETPVLIKLEPKNNIMHLNRQGQSQLKLVLNPKHFTKVHYQTPLGLLPLEVKTNNLEFSLASDVSTGEIKTRYQLYQNQQLVGNYTFHLIYQTR</sequence>
<dbReference type="EMBL" id="JQBP01000002">
    <property type="protein sequence ID" value="KRN75354.1"/>
    <property type="molecule type" value="Genomic_DNA"/>
</dbReference>
<dbReference type="InterPro" id="IPR012674">
    <property type="entry name" value="Calycin"/>
</dbReference>
<dbReference type="RefSeq" id="WP_057754332.1">
    <property type="nucleotide sequence ID" value="NZ_JQBP01000002.1"/>
</dbReference>
<dbReference type="OrthoDB" id="2151645at2"/>
<dbReference type="STRING" id="1616.IV73_GL000518"/>
<evidence type="ECO:0008006" key="3">
    <source>
        <dbReference type="Google" id="ProtNLM"/>
    </source>
</evidence>
<comment type="caution">
    <text evidence="1">The sequence shown here is derived from an EMBL/GenBank/DDBJ whole genome shotgun (WGS) entry which is preliminary data.</text>
</comment>
<dbReference type="Proteomes" id="UP000051655">
    <property type="component" value="Unassembled WGS sequence"/>
</dbReference>
<evidence type="ECO:0000313" key="2">
    <source>
        <dbReference type="Proteomes" id="UP000051655"/>
    </source>
</evidence>
<reference evidence="1 2" key="1">
    <citation type="journal article" date="2015" name="Genome Announc.">
        <title>Expanding the biotechnology potential of lactobacilli through comparative genomics of 213 strains and associated genera.</title>
        <authorList>
            <person name="Sun Z."/>
            <person name="Harris H.M."/>
            <person name="McCann A."/>
            <person name="Guo C."/>
            <person name="Argimon S."/>
            <person name="Zhang W."/>
            <person name="Yang X."/>
            <person name="Jeffery I.B."/>
            <person name="Cooney J.C."/>
            <person name="Kagawa T.F."/>
            <person name="Liu W."/>
            <person name="Song Y."/>
            <person name="Salvetti E."/>
            <person name="Wrobel A."/>
            <person name="Rasinkangas P."/>
            <person name="Parkhill J."/>
            <person name="Rea M.C."/>
            <person name="O'Sullivan O."/>
            <person name="Ritari J."/>
            <person name="Douillard F.P."/>
            <person name="Paul Ross R."/>
            <person name="Yang R."/>
            <person name="Briner A.E."/>
            <person name="Felis G.E."/>
            <person name="de Vos W.M."/>
            <person name="Barrangou R."/>
            <person name="Klaenhammer T.R."/>
            <person name="Caufield P.W."/>
            <person name="Cui Y."/>
            <person name="Zhang H."/>
            <person name="O'Toole P.W."/>
        </authorList>
    </citation>
    <scope>NUCLEOTIDE SEQUENCE [LARGE SCALE GENOMIC DNA]</scope>
    <source>
        <strain evidence="1 2">DSM 20593</strain>
    </source>
</reference>
<dbReference type="AlphaFoldDB" id="A0A0R2JLS9"/>
<dbReference type="PATRIC" id="fig|1616.3.peg.534"/>
<dbReference type="Gene3D" id="2.40.128.20">
    <property type="match status" value="1"/>
</dbReference>
<proteinExistence type="predicted"/>
<dbReference type="InterPro" id="IPR015231">
    <property type="entry name" value="DUF1934"/>
</dbReference>
<evidence type="ECO:0000313" key="1">
    <source>
        <dbReference type="EMBL" id="KRN75354.1"/>
    </source>
</evidence>